<dbReference type="GO" id="GO:0005665">
    <property type="term" value="C:RNA polymerase II, core complex"/>
    <property type="evidence" value="ECO:0007669"/>
    <property type="project" value="TreeGrafter"/>
</dbReference>
<accession>A0A9D5HBR6</accession>
<evidence type="ECO:0000313" key="6">
    <source>
        <dbReference type="EMBL" id="KAJ0970532.1"/>
    </source>
</evidence>
<dbReference type="AlphaFoldDB" id="A0A9D5HBR6"/>
<dbReference type="GO" id="GO:0006367">
    <property type="term" value="P:transcription initiation at RNA polymerase II promoter"/>
    <property type="evidence" value="ECO:0007669"/>
    <property type="project" value="TreeGrafter"/>
</dbReference>
<comment type="caution">
    <text evidence="6">The sequence shown here is derived from an EMBL/GenBank/DDBJ whole genome shotgun (WGS) entry which is preliminary data.</text>
</comment>
<dbReference type="EMBL" id="JAGGNH010000005">
    <property type="protein sequence ID" value="KAJ0970532.1"/>
    <property type="molecule type" value="Genomic_DNA"/>
</dbReference>
<name>A0A9D5HBR6_9LILI</name>
<dbReference type="InterPro" id="IPR012164">
    <property type="entry name" value="Rpa12/Rpb9/Rpc10/TFS"/>
</dbReference>
<sequence length="128" mass="14785">MRSMKFCAIEICFYFPLFFFGSSNNVLHRKEDLQKRVLLYACINCNYQEEAEDHCVYRIKINHILGQDSKGEQEDVVAKTTLPITKNVTCSLCNHSEAVFFQDVAKGEDSLSLFFICCNPSCGHKWRD</sequence>
<dbReference type="InterPro" id="IPR001222">
    <property type="entry name" value="Znf_TFIIS"/>
</dbReference>
<evidence type="ECO:0000259" key="5">
    <source>
        <dbReference type="PROSITE" id="PS51133"/>
    </source>
</evidence>
<dbReference type="Gene3D" id="2.20.25.10">
    <property type="match status" value="2"/>
</dbReference>
<evidence type="ECO:0000256" key="3">
    <source>
        <dbReference type="ARBA" id="ARBA00022833"/>
    </source>
</evidence>
<dbReference type="GO" id="GO:0006283">
    <property type="term" value="P:transcription-coupled nucleotide-excision repair"/>
    <property type="evidence" value="ECO:0007669"/>
    <property type="project" value="TreeGrafter"/>
</dbReference>
<keyword evidence="7" id="KW-1185">Reference proteome</keyword>
<reference evidence="6" key="2">
    <citation type="journal article" date="2022" name="Hortic Res">
        <title>The genome of Dioscorea zingiberensis sheds light on the biosynthesis, origin and evolution of the medicinally important diosgenin saponins.</title>
        <authorList>
            <person name="Li Y."/>
            <person name="Tan C."/>
            <person name="Li Z."/>
            <person name="Guo J."/>
            <person name="Li S."/>
            <person name="Chen X."/>
            <person name="Wang C."/>
            <person name="Dai X."/>
            <person name="Yang H."/>
            <person name="Song W."/>
            <person name="Hou L."/>
            <person name="Xu J."/>
            <person name="Tong Z."/>
            <person name="Xu A."/>
            <person name="Yuan X."/>
            <person name="Wang W."/>
            <person name="Yang Q."/>
            <person name="Chen L."/>
            <person name="Sun Z."/>
            <person name="Wang K."/>
            <person name="Pan B."/>
            <person name="Chen J."/>
            <person name="Bao Y."/>
            <person name="Liu F."/>
            <person name="Qi X."/>
            <person name="Gang D.R."/>
            <person name="Wen J."/>
            <person name="Li J."/>
        </authorList>
    </citation>
    <scope>NUCLEOTIDE SEQUENCE</scope>
    <source>
        <strain evidence="6">Dzin_1.0</strain>
    </source>
</reference>
<dbReference type="SUPFAM" id="SSF57783">
    <property type="entry name" value="Zinc beta-ribbon"/>
    <property type="match status" value="2"/>
</dbReference>
<dbReference type="Pfam" id="PF01096">
    <property type="entry name" value="Zn_ribbon_TFIIS"/>
    <property type="match status" value="1"/>
</dbReference>
<evidence type="ECO:0000256" key="4">
    <source>
        <dbReference type="PROSITE-ProRule" id="PRU00472"/>
    </source>
</evidence>
<dbReference type="GO" id="GO:0001193">
    <property type="term" value="P:maintenance of transcriptional fidelity during transcription elongation by RNA polymerase II"/>
    <property type="evidence" value="ECO:0007669"/>
    <property type="project" value="TreeGrafter"/>
</dbReference>
<gene>
    <name evidence="6" type="ORF">J5N97_018491</name>
</gene>
<evidence type="ECO:0000256" key="1">
    <source>
        <dbReference type="ARBA" id="ARBA00022723"/>
    </source>
</evidence>
<evidence type="ECO:0000313" key="7">
    <source>
        <dbReference type="Proteomes" id="UP001085076"/>
    </source>
</evidence>
<dbReference type="PANTHER" id="PTHR11239">
    <property type="entry name" value="DNA-DIRECTED RNA POLYMERASE"/>
    <property type="match status" value="1"/>
</dbReference>
<dbReference type="OrthoDB" id="282270at2759"/>
<reference evidence="6" key="1">
    <citation type="submission" date="2021-03" db="EMBL/GenBank/DDBJ databases">
        <authorList>
            <person name="Li Z."/>
            <person name="Yang C."/>
        </authorList>
    </citation>
    <scope>NUCLEOTIDE SEQUENCE</scope>
    <source>
        <strain evidence="6">Dzin_1.0</strain>
        <tissue evidence="6">Leaf</tissue>
    </source>
</reference>
<feature type="domain" description="TFIIS-type" evidence="5">
    <location>
        <begin position="86"/>
        <end position="127"/>
    </location>
</feature>
<evidence type="ECO:0000256" key="2">
    <source>
        <dbReference type="ARBA" id="ARBA00022771"/>
    </source>
</evidence>
<keyword evidence="2 4" id="KW-0863">Zinc-finger</keyword>
<organism evidence="6 7">
    <name type="scientific">Dioscorea zingiberensis</name>
    <dbReference type="NCBI Taxonomy" id="325984"/>
    <lineage>
        <taxon>Eukaryota</taxon>
        <taxon>Viridiplantae</taxon>
        <taxon>Streptophyta</taxon>
        <taxon>Embryophyta</taxon>
        <taxon>Tracheophyta</taxon>
        <taxon>Spermatophyta</taxon>
        <taxon>Magnoliopsida</taxon>
        <taxon>Liliopsida</taxon>
        <taxon>Dioscoreales</taxon>
        <taxon>Dioscoreaceae</taxon>
        <taxon>Dioscorea</taxon>
    </lineage>
</organism>
<dbReference type="GO" id="GO:0003899">
    <property type="term" value="F:DNA-directed RNA polymerase activity"/>
    <property type="evidence" value="ECO:0007669"/>
    <property type="project" value="InterPro"/>
</dbReference>
<dbReference type="PANTHER" id="PTHR11239:SF1">
    <property type="entry name" value="DNA-DIRECTED RNA POLYMERASE II SUBUNIT RPB9"/>
    <property type="match status" value="1"/>
</dbReference>
<dbReference type="PROSITE" id="PS51133">
    <property type="entry name" value="ZF_TFIIS_2"/>
    <property type="match status" value="1"/>
</dbReference>
<protein>
    <recommendedName>
        <fullName evidence="5">TFIIS-type domain-containing protein</fullName>
    </recommendedName>
</protein>
<dbReference type="GO" id="GO:0008270">
    <property type="term" value="F:zinc ion binding"/>
    <property type="evidence" value="ECO:0007669"/>
    <property type="project" value="UniProtKB-KW"/>
</dbReference>
<keyword evidence="3" id="KW-0862">Zinc</keyword>
<dbReference type="GO" id="GO:0003676">
    <property type="term" value="F:nucleic acid binding"/>
    <property type="evidence" value="ECO:0007669"/>
    <property type="project" value="InterPro"/>
</dbReference>
<proteinExistence type="predicted"/>
<dbReference type="Proteomes" id="UP001085076">
    <property type="component" value="Miscellaneous, Linkage group lg05"/>
</dbReference>
<keyword evidence="1" id="KW-0479">Metal-binding</keyword>